<accession>A0A2P2N7E1</accession>
<dbReference type="EMBL" id="GGEC01057899">
    <property type="protein sequence ID" value="MBX38383.1"/>
    <property type="molecule type" value="Transcribed_RNA"/>
</dbReference>
<sequence length="36" mass="4084">MISNTISIIIFFGSEKRESVPTINFDLPNGCLWLQV</sequence>
<reference evidence="1" key="1">
    <citation type="submission" date="2018-02" db="EMBL/GenBank/DDBJ databases">
        <title>Rhizophora mucronata_Transcriptome.</title>
        <authorList>
            <person name="Meera S.P."/>
            <person name="Sreeshan A."/>
            <person name="Augustine A."/>
        </authorList>
    </citation>
    <scope>NUCLEOTIDE SEQUENCE</scope>
    <source>
        <tissue evidence="1">Leaf</tissue>
    </source>
</reference>
<protein>
    <submittedName>
        <fullName evidence="1">Uncharacterized protein</fullName>
    </submittedName>
</protein>
<name>A0A2P2N7E1_RHIMU</name>
<dbReference type="AlphaFoldDB" id="A0A2P2N7E1"/>
<organism evidence="1">
    <name type="scientific">Rhizophora mucronata</name>
    <name type="common">Asiatic mangrove</name>
    <dbReference type="NCBI Taxonomy" id="61149"/>
    <lineage>
        <taxon>Eukaryota</taxon>
        <taxon>Viridiplantae</taxon>
        <taxon>Streptophyta</taxon>
        <taxon>Embryophyta</taxon>
        <taxon>Tracheophyta</taxon>
        <taxon>Spermatophyta</taxon>
        <taxon>Magnoliopsida</taxon>
        <taxon>eudicotyledons</taxon>
        <taxon>Gunneridae</taxon>
        <taxon>Pentapetalae</taxon>
        <taxon>rosids</taxon>
        <taxon>fabids</taxon>
        <taxon>Malpighiales</taxon>
        <taxon>Rhizophoraceae</taxon>
        <taxon>Rhizophora</taxon>
    </lineage>
</organism>
<proteinExistence type="predicted"/>
<evidence type="ECO:0000313" key="1">
    <source>
        <dbReference type="EMBL" id="MBX38383.1"/>
    </source>
</evidence>